<evidence type="ECO:0000256" key="3">
    <source>
        <dbReference type="ARBA" id="ARBA00023239"/>
    </source>
</evidence>
<dbReference type="GO" id="GO:0009253">
    <property type="term" value="P:peptidoglycan catabolic process"/>
    <property type="evidence" value="ECO:0007669"/>
    <property type="project" value="TreeGrafter"/>
</dbReference>
<feature type="domain" description="Lytic transglycosylase MltA" evidence="6">
    <location>
        <begin position="102"/>
        <end position="259"/>
    </location>
</feature>
<dbReference type="GO" id="GO:0009254">
    <property type="term" value="P:peptidoglycan turnover"/>
    <property type="evidence" value="ECO:0007669"/>
    <property type="project" value="InterPro"/>
</dbReference>
<dbReference type="EMBL" id="PDVP01000001">
    <property type="protein sequence ID" value="PHP68623.1"/>
    <property type="molecule type" value="Genomic_DNA"/>
</dbReference>
<sequence length="369" mass="40466">MGKTPAFLPAGFADIPGWAEDDHVTAFHAFRRSAILSRERSWKDGALGVRFETLKPAFEAACNLPAPDPAGARRFFETRFSPWRCPGEDGGGGLVTAYYEPEAEASPVRTSRFRYPLYRQPADLVKIPAGSNPAGLHTSFEWARRAGDDLVEHPDRRAIESGALEGRRLELAWLEDRDEVFFIHVQGSARLRMTDGRILRVGFAAKSGHPFTSIGRILVDAGEIDPAVVSMQSIRDWLHRHPHRRDDLVWRNRSFIFFRETPLGDPELGPFAAGYVQLTPGRSVALDRKLHCFGTPVWIDAPGMTDFGGPFFRLMIGQDTGSAIVGAARADLFAGTGPDAGRMAGAVKSPAGFWFLLPAGMVPPEAAVS</sequence>
<comment type="caution">
    <text evidence="7">The sequence shown here is derived from an EMBL/GenBank/DDBJ whole genome shotgun (WGS) entry which is preliminary data.</text>
</comment>
<dbReference type="AlphaFoldDB" id="A0A2G1QSW9"/>
<proteinExistence type="predicted"/>
<dbReference type="PIRSF" id="PIRSF019422">
    <property type="entry name" value="MltA"/>
    <property type="match status" value="1"/>
</dbReference>
<dbReference type="GO" id="GO:0071555">
    <property type="term" value="P:cell wall organization"/>
    <property type="evidence" value="ECO:0007669"/>
    <property type="project" value="UniProtKB-KW"/>
</dbReference>
<dbReference type="Pfam" id="PF03562">
    <property type="entry name" value="MltA"/>
    <property type="match status" value="1"/>
</dbReference>
<name>A0A2G1QSW9_9HYPH</name>
<protein>
    <recommendedName>
        <fullName evidence="2">peptidoglycan lytic exotransglycosylase</fullName>
        <ecNumber evidence="2">4.2.2.n1</ecNumber>
    </recommendedName>
    <alternativeName>
        <fullName evidence="5">Murein hydrolase A</fullName>
    </alternativeName>
</protein>
<dbReference type="Gene3D" id="2.40.240.50">
    <property type="entry name" value="Barwin-like endoglucanases"/>
    <property type="match status" value="1"/>
</dbReference>
<dbReference type="Pfam" id="PF06725">
    <property type="entry name" value="3D"/>
    <property type="match status" value="1"/>
</dbReference>
<dbReference type="EC" id="4.2.2.n1" evidence="2"/>
<dbReference type="CDD" id="cd14668">
    <property type="entry name" value="mlta_B"/>
    <property type="match status" value="1"/>
</dbReference>
<comment type="catalytic activity">
    <reaction evidence="1">
        <text>Exolytic cleavage of the (1-&gt;4)-beta-glycosidic linkage between N-acetylmuramic acid (MurNAc) and N-acetylglucosamine (GlcNAc) residues in peptidoglycan, from either the reducing or the non-reducing ends of the peptidoglycan chains, with concomitant formation of a 1,6-anhydrobond in the MurNAc residue.</text>
        <dbReference type="EC" id="4.2.2.n1"/>
    </reaction>
</comment>
<keyword evidence="8" id="KW-1185">Reference proteome</keyword>
<dbReference type="PANTHER" id="PTHR30124:SF0">
    <property type="entry name" value="MEMBRANE-BOUND LYTIC MUREIN TRANSGLYCOSYLASE A"/>
    <property type="match status" value="1"/>
</dbReference>
<gene>
    <name evidence="7" type="ORF">CSC94_01050</name>
</gene>
<evidence type="ECO:0000313" key="8">
    <source>
        <dbReference type="Proteomes" id="UP000221168"/>
    </source>
</evidence>
<dbReference type="InterPro" id="IPR036908">
    <property type="entry name" value="RlpA-like_sf"/>
</dbReference>
<dbReference type="InterPro" id="IPR005300">
    <property type="entry name" value="MltA_B"/>
</dbReference>
<dbReference type="RefSeq" id="WP_099302870.1">
    <property type="nucleotide sequence ID" value="NZ_PDVP01000001.1"/>
</dbReference>
<evidence type="ECO:0000256" key="5">
    <source>
        <dbReference type="ARBA" id="ARBA00030918"/>
    </source>
</evidence>
<dbReference type="CDD" id="cd14485">
    <property type="entry name" value="mltA_like_LT_A"/>
    <property type="match status" value="1"/>
</dbReference>
<dbReference type="GO" id="GO:0008933">
    <property type="term" value="F:peptidoglycan lytic transglycosylase activity"/>
    <property type="evidence" value="ECO:0007669"/>
    <property type="project" value="TreeGrafter"/>
</dbReference>
<dbReference type="OrthoDB" id="9783686at2"/>
<dbReference type="SUPFAM" id="SSF50685">
    <property type="entry name" value="Barwin-like endoglucanases"/>
    <property type="match status" value="1"/>
</dbReference>
<dbReference type="Proteomes" id="UP000221168">
    <property type="component" value="Unassembled WGS sequence"/>
</dbReference>
<evidence type="ECO:0000313" key="7">
    <source>
        <dbReference type="EMBL" id="PHP68623.1"/>
    </source>
</evidence>
<evidence type="ECO:0000256" key="4">
    <source>
        <dbReference type="ARBA" id="ARBA00023316"/>
    </source>
</evidence>
<evidence type="ECO:0000256" key="1">
    <source>
        <dbReference type="ARBA" id="ARBA00001420"/>
    </source>
</evidence>
<evidence type="ECO:0000259" key="6">
    <source>
        <dbReference type="SMART" id="SM00925"/>
    </source>
</evidence>
<dbReference type="SMART" id="SM00925">
    <property type="entry name" value="MltA"/>
    <property type="match status" value="1"/>
</dbReference>
<dbReference type="GO" id="GO:0019867">
    <property type="term" value="C:outer membrane"/>
    <property type="evidence" value="ECO:0007669"/>
    <property type="project" value="InterPro"/>
</dbReference>
<organism evidence="7 8">
    <name type="scientific">Zhengella mangrovi</name>
    <dbReference type="NCBI Taxonomy" id="1982044"/>
    <lineage>
        <taxon>Bacteria</taxon>
        <taxon>Pseudomonadati</taxon>
        <taxon>Pseudomonadota</taxon>
        <taxon>Alphaproteobacteria</taxon>
        <taxon>Hyphomicrobiales</taxon>
        <taxon>Notoacmeibacteraceae</taxon>
        <taxon>Zhengella</taxon>
    </lineage>
</organism>
<keyword evidence="3" id="KW-0456">Lyase</keyword>
<dbReference type="InterPro" id="IPR026044">
    <property type="entry name" value="MltA"/>
</dbReference>
<dbReference type="PANTHER" id="PTHR30124">
    <property type="entry name" value="MEMBRANE-BOUND LYTIC MUREIN TRANSGLYCOSYLASE A"/>
    <property type="match status" value="1"/>
</dbReference>
<evidence type="ECO:0000256" key="2">
    <source>
        <dbReference type="ARBA" id="ARBA00012587"/>
    </source>
</evidence>
<keyword evidence="4" id="KW-0961">Cell wall biogenesis/degradation</keyword>
<reference evidence="7 8" key="1">
    <citation type="submission" date="2017-10" db="EMBL/GenBank/DDBJ databases">
        <title>Sedimentibacterium mangrovi gen. nov., sp. nov., a novel member of family Phyllobacteriacea isolated from mangrove sediment.</title>
        <authorList>
            <person name="Liao H."/>
            <person name="Tian Y."/>
        </authorList>
    </citation>
    <scope>NUCLEOTIDE SEQUENCE [LARGE SCALE GENOMIC DNA]</scope>
    <source>
        <strain evidence="7 8">X9-2-2</strain>
    </source>
</reference>
<dbReference type="InterPro" id="IPR010611">
    <property type="entry name" value="3D_dom"/>
</dbReference>
<accession>A0A2G1QSW9</accession>
<dbReference type="Gene3D" id="2.40.40.10">
    <property type="entry name" value="RlpA-like domain"/>
    <property type="match status" value="1"/>
</dbReference>
<dbReference type="GO" id="GO:0004553">
    <property type="term" value="F:hydrolase activity, hydrolyzing O-glycosyl compounds"/>
    <property type="evidence" value="ECO:0007669"/>
    <property type="project" value="InterPro"/>
</dbReference>